<organism evidence="2 3">
    <name type="scientific">Favolaschia claudopus</name>
    <dbReference type="NCBI Taxonomy" id="2862362"/>
    <lineage>
        <taxon>Eukaryota</taxon>
        <taxon>Fungi</taxon>
        <taxon>Dikarya</taxon>
        <taxon>Basidiomycota</taxon>
        <taxon>Agaricomycotina</taxon>
        <taxon>Agaricomycetes</taxon>
        <taxon>Agaricomycetidae</taxon>
        <taxon>Agaricales</taxon>
        <taxon>Marasmiineae</taxon>
        <taxon>Mycenaceae</taxon>
        <taxon>Favolaschia</taxon>
    </lineage>
</organism>
<keyword evidence="3" id="KW-1185">Reference proteome</keyword>
<feature type="region of interest" description="Disordered" evidence="1">
    <location>
        <begin position="1"/>
        <end position="57"/>
    </location>
</feature>
<feature type="region of interest" description="Disordered" evidence="1">
    <location>
        <begin position="126"/>
        <end position="152"/>
    </location>
</feature>
<proteinExistence type="predicted"/>
<dbReference type="AlphaFoldDB" id="A0AAV9ZHB4"/>
<feature type="compositionally biased region" description="Basic and acidic residues" evidence="1">
    <location>
        <begin position="1"/>
        <end position="28"/>
    </location>
</feature>
<reference evidence="2 3" key="1">
    <citation type="journal article" date="2024" name="J Genomics">
        <title>Draft genome sequencing and assembly of Favolaschia claudopus CIRM-BRFM 2984 isolated from oak limbs.</title>
        <authorList>
            <person name="Navarro D."/>
            <person name="Drula E."/>
            <person name="Chaduli D."/>
            <person name="Cazenave R."/>
            <person name="Ahrendt S."/>
            <person name="Wang J."/>
            <person name="Lipzen A."/>
            <person name="Daum C."/>
            <person name="Barry K."/>
            <person name="Grigoriev I.V."/>
            <person name="Favel A."/>
            <person name="Rosso M.N."/>
            <person name="Martin F."/>
        </authorList>
    </citation>
    <scope>NUCLEOTIDE SEQUENCE [LARGE SCALE GENOMIC DNA]</scope>
    <source>
        <strain evidence="2 3">CIRM-BRFM 2984</strain>
    </source>
</reference>
<evidence type="ECO:0000313" key="3">
    <source>
        <dbReference type="Proteomes" id="UP001362999"/>
    </source>
</evidence>
<feature type="compositionally biased region" description="Low complexity" evidence="1">
    <location>
        <begin position="127"/>
        <end position="140"/>
    </location>
</feature>
<dbReference type="Proteomes" id="UP001362999">
    <property type="component" value="Unassembled WGS sequence"/>
</dbReference>
<evidence type="ECO:0008006" key="4">
    <source>
        <dbReference type="Google" id="ProtNLM"/>
    </source>
</evidence>
<name>A0AAV9ZHB4_9AGAR</name>
<sequence length="152" mass="16532">MLRDETIHESEPGRENDAAESNNDDHNDSVATDASSDSGSDSDDEDDEINSLRATQTTAALGEQAISRAMFELRDIEPRLSGQGQYLDQRAVGLSPAELEEVGQRYGNLVDFVSRIERVMNLPPHIPTSTPAAPSRAAATDTVRIRNGHEAK</sequence>
<gene>
    <name evidence="2" type="ORF">R3P38DRAFT_3233844</name>
</gene>
<protein>
    <recommendedName>
        <fullName evidence="4">Biogenesis of lysosome-related organelles complex 1 subunit 3</fullName>
    </recommendedName>
</protein>
<dbReference type="EMBL" id="JAWWNJ010000148">
    <property type="protein sequence ID" value="KAK6981730.1"/>
    <property type="molecule type" value="Genomic_DNA"/>
</dbReference>
<feature type="compositionally biased region" description="Low complexity" evidence="1">
    <location>
        <begin position="29"/>
        <end position="39"/>
    </location>
</feature>
<accession>A0AAV9ZHB4</accession>
<evidence type="ECO:0000313" key="2">
    <source>
        <dbReference type="EMBL" id="KAK6981730.1"/>
    </source>
</evidence>
<feature type="compositionally biased region" description="Basic and acidic residues" evidence="1">
    <location>
        <begin position="143"/>
        <end position="152"/>
    </location>
</feature>
<comment type="caution">
    <text evidence="2">The sequence shown here is derived from an EMBL/GenBank/DDBJ whole genome shotgun (WGS) entry which is preliminary data.</text>
</comment>
<evidence type="ECO:0000256" key="1">
    <source>
        <dbReference type="SAM" id="MobiDB-lite"/>
    </source>
</evidence>
<feature type="compositionally biased region" description="Acidic residues" evidence="1">
    <location>
        <begin position="40"/>
        <end position="49"/>
    </location>
</feature>